<dbReference type="Proteomes" id="UP000436694">
    <property type="component" value="Unassembled WGS sequence"/>
</dbReference>
<evidence type="ECO:0000259" key="1">
    <source>
        <dbReference type="Pfam" id="PF13229"/>
    </source>
</evidence>
<protein>
    <submittedName>
        <fullName evidence="2">Right-handed parallel beta-helix repeat-containing protein</fullName>
    </submittedName>
</protein>
<accession>A0A844ALN2</accession>
<sequence length="761" mass="83223">MNKAITDDLNLMPAAFEAGLDQWARGNGTPGSDTYAGLPNAALVAGDADFGSCLELQKTDDTQRLRYMQRTPILPGCYLQVRVRLKVLSGALPSARIAAWASSGGNTHLNGVVEAGPVVSLDQYGRVFELRAIIGSGQRGGVDMAWGRAAQYGHIGLDLTGPNGGIVRIDDIVIEDVTSIYLRDMLSLVDVRDFGALGDNSFDNRAAFEAADQAAEGRRILVPEGQYYIANSLTLDHEVVFEGTLRMPTGAILILRKNFEFPSYAAAFGNEELAFRKGFQALLNNPDHDSFNLKGRQISISRPIDMQAATPNRLSYSTHREIRNGLLVAESNNSWDTDVVTSQATYDPDDKRKLQNVANAANIQVGSLVEGAGVGREIYVAAVNVGAREITLNEGLYDAAGSQVFTFRHFKCMLDFSGFSLLSKFGLRDVELQCNSRCSAIRLAPTGATFALDGCFVVRPKDRGITSMNTGCQGLLIDNCQFLSAEDPLPVSDRTSIAFNVNANDLKVRNCRATRFRHFCVLGGDNNTITGNHFFQGDNVAGGVRSAGIVLTSTYCSSTISDNYIDNCSIEWTNERDEEPDYDGGFSFSALSITDNVFLSAHVAPWFSPIVVKPYGRGHFLNGVVVSGNKFRSTNGSIERAERVDTTFSDLDMDRANRVFFDGNTFHGIDVRSANPLRLRHDQNASSRSWRIESEGQLPFEGELRGVDSIVPLGPIETASGADRFNMPYVQLRQGSARDALNLVWPENLRGEVMMLVRMDR</sequence>
<dbReference type="Gene3D" id="2.160.20.10">
    <property type="entry name" value="Single-stranded right-handed beta-helix, Pectin lyase-like"/>
    <property type="match status" value="1"/>
</dbReference>
<name>A0A844ALN2_9RHOB</name>
<dbReference type="InterPro" id="IPR012334">
    <property type="entry name" value="Pectin_lyas_fold"/>
</dbReference>
<dbReference type="RefSeq" id="WP_153546925.1">
    <property type="nucleotide sequence ID" value="NZ_WIXK01000003.1"/>
</dbReference>
<dbReference type="SUPFAM" id="SSF51126">
    <property type="entry name" value="Pectin lyase-like"/>
    <property type="match status" value="1"/>
</dbReference>
<reference evidence="2 3" key="1">
    <citation type="submission" date="2019-10" db="EMBL/GenBank/DDBJ databases">
        <title>Epibacterium sp. nov., isolated from seawater.</title>
        <authorList>
            <person name="Zhang X."/>
            <person name="Li N."/>
        </authorList>
    </citation>
    <scope>NUCLEOTIDE SEQUENCE [LARGE SCALE GENOMIC DNA]</scope>
    <source>
        <strain evidence="2 3">SM1969</strain>
    </source>
</reference>
<dbReference type="InterPro" id="IPR011050">
    <property type="entry name" value="Pectin_lyase_fold/virulence"/>
</dbReference>
<comment type="caution">
    <text evidence="2">The sequence shown here is derived from an EMBL/GenBank/DDBJ whole genome shotgun (WGS) entry which is preliminary data.</text>
</comment>
<dbReference type="InterPro" id="IPR039448">
    <property type="entry name" value="Beta_helix"/>
</dbReference>
<evidence type="ECO:0000313" key="2">
    <source>
        <dbReference type="EMBL" id="MQY42609.1"/>
    </source>
</evidence>
<feature type="domain" description="Right handed beta helix" evidence="1">
    <location>
        <begin position="471"/>
        <end position="583"/>
    </location>
</feature>
<proteinExistence type="predicted"/>
<organism evidence="2 3">
    <name type="scientific">Tritonibacter aquimaris</name>
    <dbReference type="NCBI Taxonomy" id="2663379"/>
    <lineage>
        <taxon>Bacteria</taxon>
        <taxon>Pseudomonadati</taxon>
        <taxon>Pseudomonadota</taxon>
        <taxon>Alphaproteobacteria</taxon>
        <taxon>Rhodobacterales</taxon>
        <taxon>Paracoccaceae</taxon>
        <taxon>Tritonibacter</taxon>
    </lineage>
</organism>
<dbReference type="AlphaFoldDB" id="A0A844ALN2"/>
<gene>
    <name evidence="2" type="ORF">GG681_08130</name>
</gene>
<keyword evidence="3" id="KW-1185">Reference proteome</keyword>
<dbReference type="Pfam" id="PF13229">
    <property type="entry name" value="Beta_helix"/>
    <property type="match status" value="1"/>
</dbReference>
<evidence type="ECO:0000313" key="3">
    <source>
        <dbReference type="Proteomes" id="UP000436694"/>
    </source>
</evidence>
<dbReference type="EMBL" id="WIXK01000003">
    <property type="protein sequence ID" value="MQY42609.1"/>
    <property type="molecule type" value="Genomic_DNA"/>
</dbReference>